<protein>
    <recommendedName>
        <fullName evidence="2">Terminase large subunit gp17-like C-terminal domain-containing protein</fullName>
    </recommendedName>
</protein>
<evidence type="ECO:0008006" key="2">
    <source>
        <dbReference type="Google" id="ProtNLM"/>
    </source>
</evidence>
<sequence>MTLTDLQKKQKTNLERIWKEKKKCTDSPHYFFSKYVFIQDSNNQREVKWGAWPYLLDLIDLFETEREITIGKANQLGISWLACGYGGVWLPLFHANVNSLLLSWKEQGGSQELIRKCNYIINRLPDFLKRPLSSDSKSEIAFSSNDSRVLALASTPKAGAGFNASWVFRDELDLHPYAEANFAFISPTIDSGNAKLVDASTRNPDVARELSHFTQRYIKMRSGAIPGKAVFLGWRERPTRAEGMTQDEWFAERILKRYPAWEIDAHYPETEEDFLAEARKTMFFEKEGVDYIRRDCYDPPETDYDGMVRIWEKPVHGRKYCSFLDPSDGSDPHAAGWLDISTNRLVCVSHGRVKAEKCAEIFDKYNRIYNNSFNEFELTGAAGLKVNQALTDLGTPNRRVTGISRDRKNKYGLWTSDKMRNDLMLPGLDEAIRNKRLRIHYSEIPNELDYMTRKEGEEPKVPRGKNDDLIIMLGGLLQIKRETQAVGQEVNITSGKLMGFE</sequence>
<dbReference type="AlphaFoldDB" id="A0A0F9U6M2"/>
<gene>
    <name evidence="1" type="ORF">LCGC14_0567380</name>
</gene>
<reference evidence="1" key="1">
    <citation type="journal article" date="2015" name="Nature">
        <title>Complex archaea that bridge the gap between prokaryotes and eukaryotes.</title>
        <authorList>
            <person name="Spang A."/>
            <person name="Saw J.H."/>
            <person name="Jorgensen S.L."/>
            <person name="Zaremba-Niedzwiedzka K."/>
            <person name="Martijn J."/>
            <person name="Lind A.E."/>
            <person name="van Eijk R."/>
            <person name="Schleper C."/>
            <person name="Guy L."/>
            <person name="Ettema T.J."/>
        </authorList>
    </citation>
    <scope>NUCLEOTIDE SEQUENCE</scope>
</reference>
<dbReference type="InterPro" id="IPR027417">
    <property type="entry name" value="P-loop_NTPase"/>
</dbReference>
<dbReference type="EMBL" id="LAZR01000826">
    <property type="protein sequence ID" value="KKN56946.1"/>
    <property type="molecule type" value="Genomic_DNA"/>
</dbReference>
<name>A0A0F9U6M2_9ZZZZ</name>
<dbReference type="Gene3D" id="3.40.50.300">
    <property type="entry name" value="P-loop containing nucleotide triphosphate hydrolases"/>
    <property type="match status" value="1"/>
</dbReference>
<evidence type="ECO:0000313" key="1">
    <source>
        <dbReference type="EMBL" id="KKN56946.1"/>
    </source>
</evidence>
<accession>A0A0F9U6M2</accession>
<organism evidence="1">
    <name type="scientific">marine sediment metagenome</name>
    <dbReference type="NCBI Taxonomy" id="412755"/>
    <lineage>
        <taxon>unclassified sequences</taxon>
        <taxon>metagenomes</taxon>
        <taxon>ecological metagenomes</taxon>
    </lineage>
</organism>
<dbReference type="Gene3D" id="3.30.420.240">
    <property type="match status" value="1"/>
</dbReference>
<comment type="caution">
    <text evidence="1">The sequence shown here is derived from an EMBL/GenBank/DDBJ whole genome shotgun (WGS) entry which is preliminary data.</text>
</comment>
<proteinExistence type="predicted"/>